<dbReference type="Proteomes" id="UP001304769">
    <property type="component" value="Unassembled WGS sequence"/>
</dbReference>
<name>A0ABU5T9B9_9MICC</name>
<accession>A0ABU5T9B9</accession>
<comment type="similarity">
    <text evidence="2">Belongs to the DoxX family.</text>
</comment>
<dbReference type="EMBL" id="JAYGGQ010000013">
    <property type="protein sequence ID" value="MEA5456286.1"/>
    <property type="molecule type" value="Genomic_DNA"/>
</dbReference>
<evidence type="ECO:0000256" key="1">
    <source>
        <dbReference type="ARBA" id="ARBA00004651"/>
    </source>
</evidence>
<evidence type="ECO:0000313" key="8">
    <source>
        <dbReference type="EMBL" id="MEA5456286.1"/>
    </source>
</evidence>
<organism evidence="8 9">
    <name type="scientific">Sinomonas terricola</name>
    <dbReference type="NCBI Taxonomy" id="3110330"/>
    <lineage>
        <taxon>Bacteria</taxon>
        <taxon>Bacillati</taxon>
        <taxon>Actinomycetota</taxon>
        <taxon>Actinomycetes</taxon>
        <taxon>Micrococcales</taxon>
        <taxon>Micrococcaceae</taxon>
        <taxon>Sinomonas</taxon>
    </lineage>
</organism>
<gene>
    <name evidence="8" type="ORF">SPF06_16235</name>
</gene>
<comment type="subcellular location">
    <subcellularLocation>
        <location evidence="1">Cell membrane</location>
        <topology evidence="1">Multi-pass membrane protein</topology>
    </subcellularLocation>
</comment>
<evidence type="ECO:0000256" key="2">
    <source>
        <dbReference type="ARBA" id="ARBA00006679"/>
    </source>
</evidence>
<comment type="caution">
    <text evidence="8">The sequence shown here is derived from an EMBL/GenBank/DDBJ whole genome shotgun (WGS) entry which is preliminary data.</text>
</comment>
<feature type="transmembrane region" description="Helical" evidence="7">
    <location>
        <begin position="50"/>
        <end position="72"/>
    </location>
</feature>
<protein>
    <submittedName>
        <fullName evidence="8">DoxX family protein</fullName>
    </submittedName>
</protein>
<dbReference type="InterPro" id="IPR032808">
    <property type="entry name" value="DoxX"/>
</dbReference>
<evidence type="ECO:0000256" key="6">
    <source>
        <dbReference type="ARBA" id="ARBA00023136"/>
    </source>
</evidence>
<sequence length="147" mass="15207">MSSSIRPFQIDLARFLLRVIVGIVFFAHGWQKFFAFTIPGTQGAFAKMHVPAAELAAPAMASLELVGGALLVVGLLARIAAGLLALEMLGAVVLVHARSGLFVDQGGMELALLLAAAAAAIALMGAGRFSLDHAVFGRRGGRLAVLA</sequence>
<evidence type="ECO:0000313" key="9">
    <source>
        <dbReference type="Proteomes" id="UP001304769"/>
    </source>
</evidence>
<dbReference type="PANTHER" id="PTHR33452">
    <property type="entry name" value="OXIDOREDUCTASE CATD-RELATED"/>
    <property type="match status" value="1"/>
</dbReference>
<feature type="transmembrane region" description="Helical" evidence="7">
    <location>
        <begin position="110"/>
        <end position="131"/>
    </location>
</feature>
<feature type="transmembrane region" description="Helical" evidence="7">
    <location>
        <begin position="12"/>
        <end position="30"/>
    </location>
</feature>
<keyword evidence="4 7" id="KW-0812">Transmembrane</keyword>
<dbReference type="Pfam" id="PF07681">
    <property type="entry name" value="DoxX"/>
    <property type="match status" value="1"/>
</dbReference>
<keyword evidence="5 7" id="KW-1133">Transmembrane helix</keyword>
<dbReference type="PANTHER" id="PTHR33452:SF1">
    <property type="entry name" value="INNER MEMBRANE PROTEIN YPHA-RELATED"/>
    <property type="match status" value="1"/>
</dbReference>
<keyword evidence="6 7" id="KW-0472">Membrane</keyword>
<evidence type="ECO:0000256" key="3">
    <source>
        <dbReference type="ARBA" id="ARBA00022475"/>
    </source>
</evidence>
<reference evidence="8 9" key="1">
    <citation type="submission" date="2023-12" db="EMBL/GenBank/DDBJ databases">
        <title>Sinomonas terricola sp. nov, isolated from litchi orchard soil in Guangdong, PR China.</title>
        <authorList>
            <person name="Jiaxin W."/>
            <person name="Yang Z."/>
            <person name="Honghui Z."/>
        </authorList>
    </citation>
    <scope>NUCLEOTIDE SEQUENCE [LARGE SCALE GENOMIC DNA]</scope>
    <source>
        <strain evidence="8 9">JGH33</strain>
    </source>
</reference>
<keyword evidence="3" id="KW-1003">Cell membrane</keyword>
<keyword evidence="9" id="KW-1185">Reference proteome</keyword>
<evidence type="ECO:0000256" key="4">
    <source>
        <dbReference type="ARBA" id="ARBA00022692"/>
    </source>
</evidence>
<evidence type="ECO:0000256" key="7">
    <source>
        <dbReference type="SAM" id="Phobius"/>
    </source>
</evidence>
<proteinExistence type="inferred from homology"/>
<dbReference type="InterPro" id="IPR051907">
    <property type="entry name" value="DoxX-like_oxidoreductase"/>
</dbReference>
<feature type="transmembrane region" description="Helical" evidence="7">
    <location>
        <begin position="79"/>
        <end position="98"/>
    </location>
</feature>
<evidence type="ECO:0000256" key="5">
    <source>
        <dbReference type="ARBA" id="ARBA00022989"/>
    </source>
</evidence>
<dbReference type="RefSeq" id="WP_323280171.1">
    <property type="nucleotide sequence ID" value="NZ_JAYGGQ010000013.1"/>
</dbReference>